<evidence type="ECO:0000256" key="2">
    <source>
        <dbReference type="ARBA" id="ARBA00022777"/>
    </source>
</evidence>
<gene>
    <name evidence="4" type="ORF">GIB67_036810</name>
</gene>
<evidence type="ECO:0000259" key="3">
    <source>
        <dbReference type="Pfam" id="PF00294"/>
    </source>
</evidence>
<name>A0A7J7LWQ2_9MAGN</name>
<evidence type="ECO:0000313" key="4">
    <source>
        <dbReference type="EMBL" id="KAF6147091.1"/>
    </source>
</evidence>
<dbReference type="Proteomes" id="UP000541444">
    <property type="component" value="Unassembled WGS sequence"/>
</dbReference>
<evidence type="ECO:0000313" key="5">
    <source>
        <dbReference type="Proteomes" id="UP000541444"/>
    </source>
</evidence>
<sequence>MDPMTQNQLTNIETLMNSNYSNRKLEIQIALGYLDFDFVLTEAKSADFTDTSYDVEKVAYVRWVKANKMTNLIIHSSIDPIMWGGIAERGTVKELLDVIKKQFEGSIKGRQYSKLSQFLSLKYDGIWSLPQCFEMFQIHYQNQEKTWEMNELIATLVSEEERQKKAVGSANADIYVEIDRLPKEGETISAANGRTLAGAKVLTKLHVVGNSHYAQLVLWVKLVRMLMGNGLLRRWKMVGVKLDYLNTVNGVPTDHAVVMLQSNGQNSIIIVGGANMYCLPELLSDEDLSVVRNAGIVLLQREIPDLVNIQVAKAARSASVPVILDAREWRDLSH</sequence>
<protein>
    <recommendedName>
        <fullName evidence="3">Carbohydrate kinase PfkB domain-containing protein</fullName>
    </recommendedName>
</protein>
<feature type="domain" description="Carbohydrate kinase PfkB" evidence="3">
    <location>
        <begin position="227"/>
        <end position="327"/>
    </location>
</feature>
<dbReference type="Pfam" id="PF00294">
    <property type="entry name" value="PfkB"/>
    <property type="match status" value="1"/>
</dbReference>
<dbReference type="GO" id="GO:0006796">
    <property type="term" value="P:phosphate-containing compound metabolic process"/>
    <property type="evidence" value="ECO:0007669"/>
    <property type="project" value="UniProtKB-ARBA"/>
</dbReference>
<evidence type="ECO:0000256" key="1">
    <source>
        <dbReference type="ARBA" id="ARBA00022679"/>
    </source>
</evidence>
<dbReference type="InterPro" id="IPR011611">
    <property type="entry name" value="PfkB_dom"/>
</dbReference>
<dbReference type="PANTHER" id="PTHR10584">
    <property type="entry name" value="SUGAR KINASE"/>
    <property type="match status" value="1"/>
</dbReference>
<dbReference type="GO" id="GO:0016301">
    <property type="term" value="F:kinase activity"/>
    <property type="evidence" value="ECO:0007669"/>
    <property type="project" value="UniProtKB-KW"/>
</dbReference>
<accession>A0A7J7LWQ2</accession>
<dbReference type="PRINTS" id="PR00990">
    <property type="entry name" value="RIBOKINASE"/>
</dbReference>
<dbReference type="OrthoDB" id="415590at2759"/>
<organism evidence="4 5">
    <name type="scientific">Kingdonia uniflora</name>
    <dbReference type="NCBI Taxonomy" id="39325"/>
    <lineage>
        <taxon>Eukaryota</taxon>
        <taxon>Viridiplantae</taxon>
        <taxon>Streptophyta</taxon>
        <taxon>Embryophyta</taxon>
        <taxon>Tracheophyta</taxon>
        <taxon>Spermatophyta</taxon>
        <taxon>Magnoliopsida</taxon>
        <taxon>Ranunculales</taxon>
        <taxon>Circaeasteraceae</taxon>
        <taxon>Kingdonia</taxon>
    </lineage>
</organism>
<dbReference type="PANTHER" id="PTHR10584:SF166">
    <property type="entry name" value="RIBOKINASE"/>
    <property type="match status" value="1"/>
</dbReference>
<dbReference type="Gene3D" id="3.40.1190.20">
    <property type="match status" value="1"/>
</dbReference>
<dbReference type="EMBL" id="JACGCM010001948">
    <property type="protein sequence ID" value="KAF6147091.1"/>
    <property type="molecule type" value="Genomic_DNA"/>
</dbReference>
<dbReference type="AlphaFoldDB" id="A0A7J7LWQ2"/>
<keyword evidence="1" id="KW-0808">Transferase</keyword>
<keyword evidence="5" id="KW-1185">Reference proteome</keyword>
<dbReference type="InterPro" id="IPR029056">
    <property type="entry name" value="Ribokinase-like"/>
</dbReference>
<proteinExistence type="predicted"/>
<reference evidence="4 5" key="1">
    <citation type="journal article" date="2020" name="IScience">
        <title>Genome Sequencing of the Endangered Kingdonia uniflora (Circaeasteraceae, Ranunculales) Reveals Potential Mechanisms of Evolutionary Specialization.</title>
        <authorList>
            <person name="Sun Y."/>
            <person name="Deng T."/>
            <person name="Zhang A."/>
            <person name="Moore M.J."/>
            <person name="Landis J.B."/>
            <person name="Lin N."/>
            <person name="Zhang H."/>
            <person name="Zhang X."/>
            <person name="Huang J."/>
            <person name="Zhang X."/>
            <person name="Sun H."/>
            <person name="Wang H."/>
        </authorList>
    </citation>
    <scope>NUCLEOTIDE SEQUENCE [LARGE SCALE GENOMIC DNA]</scope>
    <source>
        <strain evidence="4">TB1705</strain>
        <tissue evidence="4">Leaf</tissue>
    </source>
</reference>
<dbReference type="InterPro" id="IPR002139">
    <property type="entry name" value="Ribo/fructo_kinase"/>
</dbReference>
<comment type="caution">
    <text evidence="4">The sequence shown here is derived from an EMBL/GenBank/DDBJ whole genome shotgun (WGS) entry which is preliminary data.</text>
</comment>
<dbReference type="SUPFAM" id="SSF53613">
    <property type="entry name" value="Ribokinase-like"/>
    <property type="match status" value="1"/>
</dbReference>
<keyword evidence="2" id="KW-0418">Kinase</keyword>